<dbReference type="EMBL" id="MIGC01013589">
    <property type="protein sequence ID" value="PHJ14632.1"/>
    <property type="molecule type" value="Genomic_DNA"/>
</dbReference>
<evidence type="ECO:0000256" key="2">
    <source>
        <dbReference type="SAM" id="Phobius"/>
    </source>
</evidence>
<proteinExistence type="predicted"/>
<comment type="caution">
    <text evidence="3">The sequence shown here is derived from an EMBL/GenBank/DDBJ whole genome shotgun (WGS) entry which is preliminary data.</text>
</comment>
<feature type="region of interest" description="Disordered" evidence="1">
    <location>
        <begin position="102"/>
        <end position="123"/>
    </location>
</feature>
<dbReference type="Proteomes" id="UP000221165">
    <property type="component" value="Unassembled WGS sequence"/>
</dbReference>
<keyword evidence="2" id="KW-0472">Membrane</keyword>
<gene>
    <name evidence="3" type="ORF">CSUI_011558</name>
</gene>
<name>A0A2C6KDB6_9APIC</name>
<evidence type="ECO:0000313" key="4">
    <source>
        <dbReference type="Proteomes" id="UP000221165"/>
    </source>
</evidence>
<dbReference type="GeneID" id="94434867"/>
<keyword evidence="2" id="KW-1133">Transmembrane helix</keyword>
<dbReference type="AlphaFoldDB" id="A0A2C6KDB6"/>
<keyword evidence="2" id="KW-0812">Transmembrane</keyword>
<protein>
    <recommendedName>
        <fullName evidence="5">Transmembrane protein</fullName>
    </recommendedName>
</protein>
<feature type="transmembrane region" description="Helical" evidence="2">
    <location>
        <begin position="36"/>
        <end position="58"/>
    </location>
</feature>
<evidence type="ECO:0000256" key="1">
    <source>
        <dbReference type="SAM" id="MobiDB-lite"/>
    </source>
</evidence>
<sequence length="123" mass="13102">MPKVEGHKRILLGAAGSLLGLAVVIGTASIAGIPALAGLATGLTTTGLGIGGLAWGSYKKAKSQRKRDEWTKKKLRERVSVKADPVLYEIQEKAKNIVRQSLLQSPSFPPHQDSNIPSSPYQS</sequence>
<dbReference type="VEuPathDB" id="ToxoDB:CSUI_011558"/>
<reference evidence="3 4" key="1">
    <citation type="journal article" date="2017" name="Int. J. Parasitol.">
        <title>The genome of the protozoan parasite Cystoisospora suis and a reverse vaccinology approach to identify vaccine candidates.</title>
        <authorList>
            <person name="Palmieri N."/>
            <person name="Shrestha A."/>
            <person name="Ruttkowski B."/>
            <person name="Beck T."/>
            <person name="Vogl C."/>
            <person name="Tomley F."/>
            <person name="Blake D.P."/>
            <person name="Joachim A."/>
        </authorList>
    </citation>
    <scope>NUCLEOTIDE SEQUENCE [LARGE SCALE GENOMIC DNA]</scope>
    <source>
        <strain evidence="3 4">Wien I</strain>
    </source>
</reference>
<evidence type="ECO:0000313" key="3">
    <source>
        <dbReference type="EMBL" id="PHJ14632.1"/>
    </source>
</evidence>
<accession>A0A2C6KDB6</accession>
<organism evidence="3 4">
    <name type="scientific">Cystoisospora suis</name>
    <dbReference type="NCBI Taxonomy" id="483139"/>
    <lineage>
        <taxon>Eukaryota</taxon>
        <taxon>Sar</taxon>
        <taxon>Alveolata</taxon>
        <taxon>Apicomplexa</taxon>
        <taxon>Conoidasida</taxon>
        <taxon>Coccidia</taxon>
        <taxon>Eucoccidiorida</taxon>
        <taxon>Eimeriorina</taxon>
        <taxon>Sarcocystidae</taxon>
        <taxon>Cystoisospora</taxon>
    </lineage>
</organism>
<evidence type="ECO:0008006" key="5">
    <source>
        <dbReference type="Google" id="ProtNLM"/>
    </source>
</evidence>
<dbReference type="RefSeq" id="XP_067916368.1">
    <property type="nucleotide sequence ID" value="XM_068071656.1"/>
</dbReference>
<keyword evidence="4" id="KW-1185">Reference proteome</keyword>